<dbReference type="AlphaFoldDB" id="A0A512B841"/>
<reference evidence="12 13" key="1">
    <citation type="submission" date="2019-07" db="EMBL/GenBank/DDBJ databases">
        <title>Whole genome shotgun sequence of Segetibacter aerophilus NBRC 106135.</title>
        <authorList>
            <person name="Hosoyama A."/>
            <person name="Uohara A."/>
            <person name="Ohji S."/>
            <person name="Ichikawa N."/>
        </authorList>
    </citation>
    <scope>NUCLEOTIDE SEQUENCE [LARGE SCALE GENOMIC DNA]</scope>
    <source>
        <strain evidence="12 13">NBRC 106135</strain>
    </source>
</reference>
<comment type="catalytic activity">
    <reaction evidence="1">
        <text>GDP-alpha-D-mannose + H2O = alpha-D-mannose 1-phosphate + GMP + 2 H(+)</text>
        <dbReference type="Rhea" id="RHEA:27978"/>
        <dbReference type="ChEBI" id="CHEBI:15377"/>
        <dbReference type="ChEBI" id="CHEBI:15378"/>
        <dbReference type="ChEBI" id="CHEBI:57527"/>
        <dbReference type="ChEBI" id="CHEBI:58115"/>
        <dbReference type="ChEBI" id="CHEBI:58409"/>
    </reaction>
</comment>
<dbReference type="NCBIfam" id="TIGR00052">
    <property type="entry name" value="nudix-type nucleoside diphosphatase, YffH/AdpP family"/>
    <property type="match status" value="1"/>
</dbReference>
<dbReference type="SUPFAM" id="SSF55811">
    <property type="entry name" value="Nudix"/>
    <property type="match status" value="1"/>
</dbReference>
<gene>
    <name evidence="12" type="ORF">SAE01_04830</name>
</gene>
<keyword evidence="6" id="KW-0378">Hydrolase</keyword>
<accession>A0A512B841</accession>
<dbReference type="InterPro" id="IPR000086">
    <property type="entry name" value="NUDIX_hydrolase_dom"/>
</dbReference>
<evidence type="ECO:0000256" key="6">
    <source>
        <dbReference type="ARBA" id="ARBA00022801"/>
    </source>
</evidence>
<name>A0A512B841_9BACT</name>
<dbReference type="Pfam" id="PF00293">
    <property type="entry name" value="NUDIX"/>
    <property type="match status" value="1"/>
</dbReference>
<dbReference type="CDD" id="cd24157">
    <property type="entry name" value="NUDIX_GDPMK"/>
    <property type="match status" value="1"/>
</dbReference>
<evidence type="ECO:0000256" key="3">
    <source>
        <dbReference type="ARBA" id="ARBA00007275"/>
    </source>
</evidence>
<keyword evidence="9" id="KW-0460">Magnesium</keyword>
<proteinExistence type="inferred from homology"/>
<organism evidence="12 13">
    <name type="scientific">Segetibacter aerophilus</name>
    <dbReference type="NCBI Taxonomy" id="670293"/>
    <lineage>
        <taxon>Bacteria</taxon>
        <taxon>Pseudomonadati</taxon>
        <taxon>Bacteroidota</taxon>
        <taxon>Chitinophagia</taxon>
        <taxon>Chitinophagales</taxon>
        <taxon>Chitinophagaceae</taxon>
        <taxon>Segetibacter</taxon>
    </lineage>
</organism>
<feature type="binding site" evidence="9">
    <location>
        <position position="101"/>
    </location>
    <ligand>
        <name>Mg(2+)</name>
        <dbReference type="ChEBI" id="CHEBI:18420"/>
        <label>1</label>
    </ligand>
</feature>
<dbReference type="PROSITE" id="PS51462">
    <property type="entry name" value="NUDIX"/>
    <property type="match status" value="1"/>
</dbReference>
<evidence type="ECO:0000313" key="12">
    <source>
        <dbReference type="EMBL" id="GEO07987.1"/>
    </source>
</evidence>
<dbReference type="PANTHER" id="PTHR11839">
    <property type="entry name" value="UDP/ADP-SUGAR PYROPHOSPHATASE"/>
    <property type="match status" value="1"/>
</dbReference>
<comment type="subunit">
    <text evidence="4">Homodimer.</text>
</comment>
<dbReference type="GO" id="GO:0019693">
    <property type="term" value="P:ribose phosphate metabolic process"/>
    <property type="evidence" value="ECO:0007669"/>
    <property type="project" value="TreeGrafter"/>
</dbReference>
<dbReference type="RefSeq" id="WP_147201928.1">
    <property type="nucleotide sequence ID" value="NZ_BJYT01000001.1"/>
</dbReference>
<evidence type="ECO:0000256" key="10">
    <source>
        <dbReference type="PIRSR" id="PIRSR604385-3"/>
    </source>
</evidence>
<comment type="cofactor">
    <cofactor evidence="2 9">
        <name>Mg(2+)</name>
        <dbReference type="ChEBI" id="CHEBI:18420"/>
    </cofactor>
</comment>
<evidence type="ECO:0000256" key="9">
    <source>
        <dbReference type="PIRSR" id="PIRSR604385-2"/>
    </source>
</evidence>
<dbReference type="PANTHER" id="PTHR11839:SF18">
    <property type="entry name" value="NUDIX HYDROLASE DOMAIN-CONTAINING PROTEIN"/>
    <property type="match status" value="1"/>
</dbReference>
<feature type="short sequence motif" description="Nudix box" evidence="10">
    <location>
        <begin position="86"/>
        <end position="108"/>
    </location>
</feature>
<dbReference type="InterPro" id="IPR020084">
    <property type="entry name" value="NUDIX_hydrolase_CS"/>
</dbReference>
<dbReference type="GO" id="GO:0005829">
    <property type="term" value="C:cytosol"/>
    <property type="evidence" value="ECO:0007669"/>
    <property type="project" value="TreeGrafter"/>
</dbReference>
<dbReference type="EMBL" id="BJYT01000001">
    <property type="protein sequence ID" value="GEO07987.1"/>
    <property type="molecule type" value="Genomic_DNA"/>
</dbReference>
<dbReference type="PROSITE" id="PS00893">
    <property type="entry name" value="NUDIX_BOX"/>
    <property type="match status" value="1"/>
</dbReference>
<protein>
    <recommendedName>
        <fullName evidence="5">GDP-mannose pyrophosphatase</fullName>
    </recommendedName>
    <alternativeName>
        <fullName evidence="7">GDP-mannose hydrolase</fullName>
    </alternativeName>
    <alternativeName>
        <fullName evidence="8">GDPMK</fullName>
    </alternativeName>
</protein>
<keyword evidence="13" id="KW-1185">Reference proteome</keyword>
<comment type="similarity">
    <text evidence="3">Belongs to the Nudix hydrolase family. NudK subfamily.</text>
</comment>
<dbReference type="OrthoDB" id="1523642at2"/>
<dbReference type="InterPro" id="IPR015797">
    <property type="entry name" value="NUDIX_hydrolase-like_dom_sf"/>
</dbReference>
<feature type="binding site" evidence="9">
    <location>
        <position position="105"/>
    </location>
    <ligand>
        <name>Mg(2+)</name>
        <dbReference type="ChEBI" id="CHEBI:18420"/>
        <label>1</label>
    </ligand>
</feature>
<evidence type="ECO:0000256" key="4">
    <source>
        <dbReference type="ARBA" id="ARBA00011738"/>
    </source>
</evidence>
<dbReference type="Proteomes" id="UP000321513">
    <property type="component" value="Unassembled WGS sequence"/>
</dbReference>
<evidence type="ECO:0000256" key="7">
    <source>
        <dbReference type="ARBA" id="ARBA00032162"/>
    </source>
</evidence>
<evidence type="ECO:0000259" key="11">
    <source>
        <dbReference type="PROSITE" id="PS51462"/>
    </source>
</evidence>
<feature type="domain" description="Nudix hydrolase" evidence="11">
    <location>
        <begin position="43"/>
        <end position="183"/>
    </location>
</feature>
<feature type="binding site" evidence="9">
    <location>
        <position position="85"/>
    </location>
    <ligand>
        <name>Mg(2+)</name>
        <dbReference type="ChEBI" id="CHEBI:18420"/>
        <label>1</label>
    </ligand>
</feature>
<evidence type="ECO:0000256" key="1">
    <source>
        <dbReference type="ARBA" id="ARBA00000847"/>
    </source>
</evidence>
<evidence type="ECO:0000256" key="8">
    <source>
        <dbReference type="ARBA" id="ARBA00032272"/>
    </source>
</evidence>
<dbReference type="GO" id="GO:0006753">
    <property type="term" value="P:nucleoside phosphate metabolic process"/>
    <property type="evidence" value="ECO:0007669"/>
    <property type="project" value="TreeGrafter"/>
</dbReference>
<evidence type="ECO:0000256" key="5">
    <source>
        <dbReference type="ARBA" id="ARBA00016377"/>
    </source>
</evidence>
<dbReference type="InterPro" id="IPR004385">
    <property type="entry name" value="NDP_pyrophosphatase"/>
</dbReference>
<dbReference type="GO" id="GO:0046872">
    <property type="term" value="F:metal ion binding"/>
    <property type="evidence" value="ECO:0007669"/>
    <property type="project" value="UniProtKB-KW"/>
</dbReference>
<feature type="binding site" evidence="9">
    <location>
        <position position="154"/>
    </location>
    <ligand>
        <name>Mg(2+)</name>
        <dbReference type="ChEBI" id="CHEBI:18420"/>
        <label>1</label>
    </ligand>
</feature>
<dbReference type="GO" id="GO:0016818">
    <property type="term" value="F:hydrolase activity, acting on acid anhydrides, in phosphorus-containing anhydrides"/>
    <property type="evidence" value="ECO:0007669"/>
    <property type="project" value="InterPro"/>
</dbReference>
<dbReference type="Gene3D" id="3.90.79.10">
    <property type="entry name" value="Nucleoside Triphosphate Pyrophosphohydrolase"/>
    <property type="match status" value="1"/>
</dbReference>
<sequence>MAKNVRIKSTEVLSDNFFPLKKVKYEVETNKGSVEEVSREVYLSANGATVLLYNREKSTVVLTRQFRLPAFLNNHPSGMMIETCAGIVEDNEDPSEGIVREIEEETGYKVEKVKKIFELYSTPGSVAEIIHYYVAEYDPKQKVGNGGGLEEEKEEIDVIELPFEDAFIKIQSGEIKDAKTVILLQYARLYLLQEEKVFDLL</sequence>
<evidence type="ECO:0000256" key="2">
    <source>
        <dbReference type="ARBA" id="ARBA00001946"/>
    </source>
</evidence>
<comment type="caution">
    <text evidence="12">The sequence shown here is derived from an EMBL/GenBank/DDBJ whole genome shotgun (WGS) entry which is preliminary data.</text>
</comment>
<keyword evidence="9" id="KW-0479">Metal-binding</keyword>
<evidence type="ECO:0000313" key="13">
    <source>
        <dbReference type="Proteomes" id="UP000321513"/>
    </source>
</evidence>